<gene>
    <name evidence="2" type="ORF">ALIPUT_01825</name>
</gene>
<proteinExistence type="predicted"/>
<accession>B0MXF4</accession>
<dbReference type="HOGENOM" id="CLU_1591364_0_0_10"/>
<dbReference type="RefSeq" id="WP_004327865.1">
    <property type="nucleotide sequence ID" value="NZ_DS499577.1"/>
</dbReference>
<name>B0MXF4_9BACT</name>
<evidence type="ECO:0000256" key="1">
    <source>
        <dbReference type="SAM" id="Phobius"/>
    </source>
</evidence>
<feature type="transmembrane region" description="Helical" evidence="1">
    <location>
        <begin position="124"/>
        <end position="141"/>
    </location>
</feature>
<comment type="caution">
    <text evidence="2">The sequence shown here is derived from an EMBL/GenBank/DDBJ whole genome shotgun (WGS) entry which is preliminary data.</text>
</comment>
<keyword evidence="1" id="KW-0812">Transmembrane</keyword>
<dbReference type="eggNOG" id="ENOG5034AGA">
    <property type="taxonomic scope" value="Bacteria"/>
</dbReference>
<organism evidence="2 3">
    <name type="scientific">Alistipes putredinis DSM 17216</name>
    <dbReference type="NCBI Taxonomy" id="445970"/>
    <lineage>
        <taxon>Bacteria</taxon>
        <taxon>Pseudomonadati</taxon>
        <taxon>Bacteroidota</taxon>
        <taxon>Bacteroidia</taxon>
        <taxon>Bacteroidales</taxon>
        <taxon>Rikenellaceae</taxon>
        <taxon>Alistipes</taxon>
    </lineage>
</organism>
<reference evidence="2" key="2">
    <citation type="submission" date="2013-09" db="EMBL/GenBank/DDBJ databases">
        <title>Draft genome sequence of Alistipes putredinis (DSM 17216).</title>
        <authorList>
            <person name="Sudarsanam P."/>
            <person name="Ley R."/>
            <person name="Guruge J."/>
            <person name="Turnbaugh P.J."/>
            <person name="Mahowald M."/>
            <person name="Liep D."/>
            <person name="Gordon J."/>
        </authorList>
    </citation>
    <scope>NUCLEOTIDE SEQUENCE</scope>
    <source>
        <strain evidence="2">DSM 17216</strain>
    </source>
</reference>
<dbReference type="GeneID" id="73802390"/>
<keyword evidence="1" id="KW-0472">Membrane</keyword>
<dbReference type="EMBL" id="ABFK02000020">
    <property type="protein sequence ID" value="EDS02303.1"/>
    <property type="molecule type" value="Genomic_DNA"/>
</dbReference>
<dbReference type="AlphaFoldDB" id="B0MXF4"/>
<keyword evidence="3" id="KW-1185">Reference proteome</keyword>
<sequence length="183" mass="20259">MRISFMRWRPGSDGREPRERRKWLEINGVPSRVRFRMFIRNRLWIGLPPAFVAGFGVVLLLLVSGGESTPERSLVRASIAGGLCVFGWILGVWAATGPDPEADSNAENPEQASGDRFAPRGLRWWLWVLCGGAAICYAVFSPSIGRIVEGERTVLEGAAEIVSKVLTVVCVIVPVWLAERARR</sequence>
<keyword evidence="1" id="KW-1133">Transmembrane helix</keyword>
<feature type="transmembrane region" description="Helical" evidence="1">
    <location>
        <begin position="161"/>
        <end position="178"/>
    </location>
</feature>
<evidence type="ECO:0000313" key="2">
    <source>
        <dbReference type="EMBL" id="EDS02303.1"/>
    </source>
</evidence>
<evidence type="ECO:0000313" key="3">
    <source>
        <dbReference type="Proteomes" id="UP000005819"/>
    </source>
</evidence>
<reference evidence="2" key="1">
    <citation type="submission" date="2007-10" db="EMBL/GenBank/DDBJ databases">
        <authorList>
            <person name="Fulton L."/>
            <person name="Clifton S."/>
            <person name="Fulton B."/>
            <person name="Xu J."/>
            <person name="Minx P."/>
            <person name="Pepin K.H."/>
            <person name="Johnson M."/>
            <person name="Thiruvilangam P."/>
            <person name="Bhonagiri V."/>
            <person name="Nash W.E."/>
            <person name="Mardis E.R."/>
            <person name="Wilson R.K."/>
        </authorList>
    </citation>
    <scope>NUCLEOTIDE SEQUENCE [LARGE SCALE GENOMIC DNA]</scope>
    <source>
        <strain evidence="2">DSM 17216</strain>
    </source>
</reference>
<feature type="transmembrane region" description="Helical" evidence="1">
    <location>
        <begin position="43"/>
        <end position="63"/>
    </location>
</feature>
<dbReference type="OrthoDB" id="5486437at2"/>
<protein>
    <submittedName>
        <fullName evidence="2">Uncharacterized protein</fullName>
    </submittedName>
</protein>
<feature type="transmembrane region" description="Helical" evidence="1">
    <location>
        <begin position="75"/>
        <end position="95"/>
    </location>
</feature>
<dbReference type="Proteomes" id="UP000005819">
    <property type="component" value="Unassembled WGS sequence"/>
</dbReference>